<dbReference type="InterPro" id="IPR036063">
    <property type="entry name" value="Smr_dom_sf"/>
</dbReference>
<comment type="caution">
    <text evidence="6">The sequence shown here is derived from an EMBL/GenBank/DDBJ whole genome shotgun (WGS) entry which is preliminary data.</text>
</comment>
<feature type="compositionally biased region" description="Basic and acidic residues" evidence="4">
    <location>
        <begin position="506"/>
        <end position="522"/>
    </location>
</feature>
<dbReference type="PANTHER" id="PTHR47447:SF17">
    <property type="entry name" value="OS12G0638900 PROTEIN"/>
    <property type="match status" value="1"/>
</dbReference>
<gene>
    <name evidence="6" type="ORF">WJX75_008688</name>
</gene>
<sequence length="608" mass="65867">MLADDHKRLHGAWDLKPWRLLLRNYSSMKAPTLAVSAFRQMQSRSIWSLRDAHTANILLNSLSSDLPAAFSMYEEMTAAGLQPTRVTFNTLLKACMRGKDAARADDVLARMQERDCQGDEYTFNTYIKAASYSGDVERALRVLPQMAAAGAQPTPAVWGSLIVACGKARQVESALGLWRQMAALGTPPSVDNCNALLNACVDCDQGERALNIYRSMKGLGVEPDLVTYNLAIRACGGQPGSKLRAAQLDQAFQLLGDMRAAGVAPSEQTVTSLLALCAQAGQGRRALALYEEVKESELRIDVALLSALIAALGSEGMAEEALAVFRRMVWGPRRMKPNEHTYRLVTRICREAGLLKEALHAYRGMRKSGFRPSNAEWREMISAAVEAAMAEKDGGALAQQVAACLGLDEGQSWVDLHGLSSVEARAAVLCVLSSVQQRAAAGAPLTSDLVFITGVGRHSDPEVGPVLHDAIHNLLNDELKLATTLPKARRRRLAPALPHRRSASIDSRDVTGRTIRTQHDQQDPQSSAGSGPKFWHGRKGVPSDEYEYLGGVVSVRGGGVRAGARSEAAQSRRRAGSMADAGSLIIRRDTLAEWLASRKGLLKSDLLR</sequence>
<evidence type="ECO:0000256" key="4">
    <source>
        <dbReference type="SAM" id="MobiDB-lite"/>
    </source>
</evidence>
<dbReference type="InterPro" id="IPR011990">
    <property type="entry name" value="TPR-like_helical_dom_sf"/>
</dbReference>
<dbReference type="Pfam" id="PF23276">
    <property type="entry name" value="TPR_24"/>
    <property type="match status" value="1"/>
</dbReference>
<dbReference type="Pfam" id="PF17177">
    <property type="entry name" value="PPR_long"/>
    <property type="match status" value="1"/>
</dbReference>
<dbReference type="PROSITE" id="PS50828">
    <property type="entry name" value="SMR"/>
    <property type="match status" value="1"/>
</dbReference>
<feature type="region of interest" description="Disordered" evidence="4">
    <location>
        <begin position="488"/>
        <end position="537"/>
    </location>
</feature>
<proteinExistence type="inferred from homology"/>
<dbReference type="InterPro" id="IPR057027">
    <property type="entry name" value="TPR_mt"/>
</dbReference>
<evidence type="ECO:0000313" key="7">
    <source>
        <dbReference type="Proteomes" id="UP001491310"/>
    </source>
</evidence>
<evidence type="ECO:0000256" key="2">
    <source>
        <dbReference type="ARBA" id="ARBA00022737"/>
    </source>
</evidence>
<dbReference type="PROSITE" id="PS51375">
    <property type="entry name" value="PPR"/>
    <property type="match status" value="5"/>
</dbReference>
<accession>A0ABR2YLG5</accession>
<feature type="repeat" description="PPR" evidence="3">
    <location>
        <begin position="154"/>
        <end position="188"/>
    </location>
</feature>
<dbReference type="InterPro" id="IPR033443">
    <property type="entry name" value="PROP1-like_PPR_dom"/>
</dbReference>
<dbReference type="Proteomes" id="UP001491310">
    <property type="component" value="Unassembled WGS sequence"/>
</dbReference>
<feature type="repeat" description="PPR" evidence="3">
    <location>
        <begin position="338"/>
        <end position="372"/>
    </location>
</feature>
<evidence type="ECO:0000256" key="3">
    <source>
        <dbReference type="PROSITE-ProRule" id="PRU00708"/>
    </source>
</evidence>
<dbReference type="InterPro" id="IPR002625">
    <property type="entry name" value="Smr_dom"/>
</dbReference>
<feature type="repeat" description="PPR" evidence="3">
    <location>
        <begin position="119"/>
        <end position="153"/>
    </location>
</feature>
<dbReference type="SUPFAM" id="SSF160443">
    <property type="entry name" value="SMR domain-like"/>
    <property type="match status" value="1"/>
</dbReference>
<feature type="repeat" description="PPR" evidence="3">
    <location>
        <begin position="189"/>
        <end position="223"/>
    </location>
</feature>
<feature type="domain" description="Smr" evidence="5">
    <location>
        <begin position="414"/>
        <end position="477"/>
    </location>
</feature>
<organism evidence="6 7">
    <name type="scientific">Coccomyxa subellipsoidea</name>
    <dbReference type="NCBI Taxonomy" id="248742"/>
    <lineage>
        <taxon>Eukaryota</taxon>
        <taxon>Viridiplantae</taxon>
        <taxon>Chlorophyta</taxon>
        <taxon>core chlorophytes</taxon>
        <taxon>Trebouxiophyceae</taxon>
        <taxon>Trebouxiophyceae incertae sedis</taxon>
        <taxon>Coccomyxaceae</taxon>
        <taxon>Coccomyxa</taxon>
    </lineage>
</organism>
<dbReference type="NCBIfam" id="TIGR00756">
    <property type="entry name" value="PPR"/>
    <property type="match status" value="3"/>
</dbReference>
<feature type="compositionally biased region" description="Basic residues" evidence="4">
    <location>
        <begin position="488"/>
        <end position="502"/>
    </location>
</feature>
<dbReference type="InterPro" id="IPR002885">
    <property type="entry name" value="PPR_rpt"/>
</dbReference>
<dbReference type="EMBL" id="JALJOT010000009">
    <property type="protein sequence ID" value="KAK9907715.1"/>
    <property type="molecule type" value="Genomic_DNA"/>
</dbReference>
<evidence type="ECO:0000313" key="6">
    <source>
        <dbReference type="EMBL" id="KAK9907715.1"/>
    </source>
</evidence>
<comment type="similarity">
    <text evidence="1">Belongs to the PPR family. P subfamily.</text>
</comment>
<name>A0ABR2YLG5_9CHLO</name>
<evidence type="ECO:0000259" key="5">
    <source>
        <dbReference type="PROSITE" id="PS50828"/>
    </source>
</evidence>
<evidence type="ECO:0000256" key="1">
    <source>
        <dbReference type="ARBA" id="ARBA00007626"/>
    </source>
</evidence>
<keyword evidence="2" id="KW-0677">Repeat</keyword>
<feature type="repeat" description="PPR" evidence="3">
    <location>
        <begin position="84"/>
        <end position="118"/>
    </location>
</feature>
<keyword evidence="7" id="KW-1185">Reference proteome</keyword>
<protein>
    <recommendedName>
        <fullName evidence="5">Smr domain-containing protein</fullName>
    </recommendedName>
</protein>
<dbReference type="Gene3D" id="1.25.40.10">
    <property type="entry name" value="Tetratricopeptide repeat domain"/>
    <property type="match status" value="3"/>
</dbReference>
<reference evidence="6 7" key="1">
    <citation type="journal article" date="2024" name="Nat. Commun.">
        <title>Phylogenomics reveals the evolutionary origins of lichenization in chlorophyte algae.</title>
        <authorList>
            <person name="Puginier C."/>
            <person name="Libourel C."/>
            <person name="Otte J."/>
            <person name="Skaloud P."/>
            <person name="Haon M."/>
            <person name="Grisel S."/>
            <person name="Petersen M."/>
            <person name="Berrin J.G."/>
            <person name="Delaux P.M."/>
            <person name="Dal Grande F."/>
            <person name="Keller J."/>
        </authorList>
    </citation>
    <scope>NUCLEOTIDE SEQUENCE [LARGE SCALE GENOMIC DNA]</scope>
    <source>
        <strain evidence="6 7">SAG 216-7</strain>
    </source>
</reference>
<dbReference type="PANTHER" id="PTHR47447">
    <property type="entry name" value="OS03G0856100 PROTEIN"/>
    <property type="match status" value="1"/>
</dbReference>